<reference evidence="7 8" key="1">
    <citation type="journal article" date="2014" name="Int. J. Syst. Evol. Microbiol.">
        <title>Celeribacter indicus sp. nov., a polycyclic aromatic hydrocarbon-degrading bacterium from deep-sea sediment and reclassification of Huaishuia halophila as Celeribacter halophilus comb. nov.</title>
        <authorList>
            <person name="Lai Q."/>
            <person name="Cao J."/>
            <person name="Yuan J."/>
            <person name="Li F."/>
            <person name="Shao Z."/>
        </authorList>
    </citation>
    <scope>NUCLEOTIDE SEQUENCE [LARGE SCALE GENOMIC DNA]</scope>
    <source>
        <strain evidence="7">P73</strain>
    </source>
</reference>
<dbReference type="Gene3D" id="3.40.1010.10">
    <property type="entry name" value="Cobalt-precorrin-4 Transmethylase, Domain 1"/>
    <property type="match status" value="1"/>
</dbReference>
<dbReference type="GO" id="GO:0032259">
    <property type="term" value="P:methylation"/>
    <property type="evidence" value="ECO:0007669"/>
    <property type="project" value="UniProtKB-KW"/>
</dbReference>
<dbReference type="KEGG" id="cid:P73_0487"/>
<dbReference type="InterPro" id="IPR014008">
    <property type="entry name" value="Cbl_synth_MTase_CbiT"/>
</dbReference>
<dbReference type="Gene3D" id="3.40.50.150">
    <property type="entry name" value="Vaccinia Virus protein VP39"/>
    <property type="match status" value="1"/>
</dbReference>
<gene>
    <name evidence="7" type="ORF">P73_0487</name>
</gene>
<dbReference type="InterPro" id="IPR035996">
    <property type="entry name" value="4pyrrol_Methylase_sf"/>
</dbReference>
<organism evidence="7 8">
    <name type="scientific">Celeribacter indicus</name>
    <dbReference type="NCBI Taxonomy" id="1208324"/>
    <lineage>
        <taxon>Bacteria</taxon>
        <taxon>Pseudomonadati</taxon>
        <taxon>Pseudomonadota</taxon>
        <taxon>Alphaproteobacteria</taxon>
        <taxon>Rhodobacterales</taxon>
        <taxon>Roseobacteraceae</taxon>
        <taxon>Celeribacter</taxon>
    </lineage>
</organism>
<protein>
    <submittedName>
        <fullName evidence="7">Precorrin-6y methyltransferase</fullName>
    </submittedName>
</protein>
<evidence type="ECO:0000256" key="3">
    <source>
        <dbReference type="ARBA" id="ARBA00022603"/>
    </source>
</evidence>
<dbReference type="EMBL" id="CP004393">
    <property type="protein sequence ID" value="AJE45202.1"/>
    <property type="molecule type" value="Genomic_DNA"/>
</dbReference>
<dbReference type="PANTHER" id="PTHR43182">
    <property type="entry name" value="COBALT-PRECORRIN-6B C(15)-METHYLTRANSFERASE (DECARBOXYLATING)"/>
    <property type="match status" value="1"/>
</dbReference>
<dbReference type="InterPro" id="IPR014777">
    <property type="entry name" value="4pyrrole_Mease_sub1"/>
</dbReference>
<dbReference type="SUPFAM" id="SSF53790">
    <property type="entry name" value="Tetrapyrrole methylase"/>
    <property type="match status" value="1"/>
</dbReference>
<dbReference type="NCBIfam" id="TIGR02469">
    <property type="entry name" value="CbiT"/>
    <property type="match status" value="1"/>
</dbReference>
<dbReference type="RefSeq" id="WP_043868307.1">
    <property type="nucleotide sequence ID" value="NZ_CP004393.1"/>
</dbReference>
<keyword evidence="2" id="KW-0169">Cobalamin biosynthesis</keyword>
<dbReference type="InterPro" id="IPR029063">
    <property type="entry name" value="SAM-dependent_MTases_sf"/>
</dbReference>
<dbReference type="InterPro" id="IPR006365">
    <property type="entry name" value="Cbl_synth_CobL"/>
</dbReference>
<evidence type="ECO:0000256" key="4">
    <source>
        <dbReference type="ARBA" id="ARBA00022679"/>
    </source>
</evidence>
<dbReference type="STRING" id="1208324.P73_0487"/>
<dbReference type="Proteomes" id="UP000031521">
    <property type="component" value="Chromosome"/>
</dbReference>
<evidence type="ECO:0000313" key="8">
    <source>
        <dbReference type="Proteomes" id="UP000031521"/>
    </source>
</evidence>
<evidence type="ECO:0000256" key="2">
    <source>
        <dbReference type="ARBA" id="ARBA00022573"/>
    </source>
</evidence>
<sequence>MADPWLSLIGVGEDGLNGLGKASRAALDAAETVFGGPRHLALAQVDARGCAWPVPFSLAPVLALRGRPVAVLTSGDPFWFGAGGSLSAELSPEEWCAYPAPSTFALAAARLGWRLEETICLGLHAAPFDRLVPVLAEKIRMICLLRDGAAPQALAGWLDARGFGPSRLWILQALGGPRERIVETTAEAFGTTVTEAPVAVAIEAAGAPGLPRTAGLPDALFASDGQITKSPVRALTLSALAPRPGELLWDIGAGSGSVSVEWALSARGCRALALEPQSARAANIAANAATFGLSHRIEIREGRAPEALSGLPAPDAVFVGGGASDPLLETLWDRLAPGTRLVVNAVTLETEALLLRRHAELGGRLLRLEISEAAPLGRMRGWSRARPITQWSVTR</sequence>
<dbReference type="NCBIfam" id="TIGR02467">
    <property type="entry name" value="CbiE"/>
    <property type="match status" value="1"/>
</dbReference>
<dbReference type="SUPFAM" id="SSF53335">
    <property type="entry name" value="S-adenosyl-L-methionine-dependent methyltransferases"/>
    <property type="match status" value="1"/>
</dbReference>
<dbReference type="InterPro" id="IPR000878">
    <property type="entry name" value="4pyrrol_Mease"/>
</dbReference>
<dbReference type="PANTHER" id="PTHR43182:SF1">
    <property type="entry name" value="COBALT-PRECORRIN-7 C(5)-METHYLTRANSFERASE"/>
    <property type="match status" value="1"/>
</dbReference>
<keyword evidence="4 7" id="KW-0808">Transferase</keyword>
<dbReference type="UniPathway" id="UPA00148"/>
<evidence type="ECO:0000256" key="5">
    <source>
        <dbReference type="ARBA" id="ARBA00022691"/>
    </source>
</evidence>
<dbReference type="PIRSF" id="PIRSF036428">
    <property type="entry name" value="CobL"/>
    <property type="match status" value="1"/>
</dbReference>
<keyword evidence="5" id="KW-0949">S-adenosyl-L-methionine</keyword>
<dbReference type="Pfam" id="PF00590">
    <property type="entry name" value="TP_methylase"/>
    <property type="match status" value="1"/>
</dbReference>
<dbReference type="CDD" id="cd11644">
    <property type="entry name" value="Precorrin-6Y-MT"/>
    <property type="match status" value="1"/>
</dbReference>
<dbReference type="GO" id="GO:0009236">
    <property type="term" value="P:cobalamin biosynthetic process"/>
    <property type="evidence" value="ECO:0007669"/>
    <property type="project" value="UniProtKB-UniPathway"/>
</dbReference>
<evidence type="ECO:0000256" key="1">
    <source>
        <dbReference type="ARBA" id="ARBA00004953"/>
    </source>
</evidence>
<dbReference type="InterPro" id="IPR012818">
    <property type="entry name" value="CbiE"/>
</dbReference>
<feature type="domain" description="Tetrapyrrole methylase" evidence="6">
    <location>
        <begin position="7"/>
        <end position="187"/>
    </location>
</feature>
<evidence type="ECO:0000313" key="7">
    <source>
        <dbReference type="EMBL" id="AJE45202.1"/>
    </source>
</evidence>
<evidence type="ECO:0000259" key="6">
    <source>
        <dbReference type="Pfam" id="PF00590"/>
    </source>
</evidence>
<dbReference type="AlphaFoldDB" id="A0A0B5DYD0"/>
<dbReference type="HOGENOM" id="CLU_031955_0_0_5"/>
<keyword evidence="8" id="KW-1185">Reference proteome</keyword>
<dbReference type="InterPro" id="IPR050714">
    <property type="entry name" value="Cobalamin_biosynth_MTase"/>
</dbReference>
<accession>A0A0B5DYD0</accession>
<dbReference type="GO" id="GO:0008276">
    <property type="term" value="F:protein methyltransferase activity"/>
    <property type="evidence" value="ECO:0007669"/>
    <property type="project" value="InterPro"/>
</dbReference>
<name>A0A0B5DYD0_9RHOB</name>
<comment type="pathway">
    <text evidence="1">Cofactor biosynthesis; adenosylcobalamin biosynthesis.</text>
</comment>
<proteinExistence type="predicted"/>
<keyword evidence="3 7" id="KW-0489">Methyltransferase</keyword>
<dbReference type="OrthoDB" id="9787825at2"/>